<reference evidence="1 2" key="1">
    <citation type="journal article" date="2020" name="Microorganisms">
        <title>Osmotic Adaptation and Compatible Solute Biosynthesis of Phototrophic Bacteria as Revealed from Genome Analyses.</title>
        <authorList>
            <person name="Imhoff J.F."/>
            <person name="Rahn T."/>
            <person name="Kunzel S."/>
            <person name="Keller A."/>
            <person name="Neulinger S.C."/>
        </authorList>
    </citation>
    <scope>NUCLEOTIDE SEQUENCE [LARGE SCALE GENOMIC DNA]</scope>
    <source>
        <strain evidence="1 2">DSM 21303</strain>
    </source>
</reference>
<evidence type="ECO:0000313" key="1">
    <source>
        <dbReference type="EMBL" id="MBK1643338.1"/>
    </source>
</evidence>
<dbReference type="InterPro" id="IPR029063">
    <property type="entry name" value="SAM-dependent_MTases_sf"/>
</dbReference>
<organism evidence="1 2">
    <name type="scientific">Thiocapsa imhoffii</name>
    <dbReference type="NCBI Taxonomy" id="382777"/>
    <lineage>
        <taxon>Bacteria</taxon>
        <taxon>Pseudomonadati</taxon>
        <taxon>Pseudomonadota</taxon>
        <taxon>Gammaproteobacteria</taxon>
        <taxon>Chromatiales</taxon>
        <taxon>Chromatiaceae</taxon>
        <taxon>Thiocapsa</taxon>
    </lineage>
</organism>
<protein>
    <recommendedName>
        <fullName evidence="3">Class I SAM-dependent methyltransferase</fullName>
    </recommendedName>
</protein>
<keyword evidence="2" id="KW-1185">Reference proteome</keyword>
<proteinExistence type="predicted"/>
<sequence>MQRGDRIEAWSVSAPISHWRELSADPNDPRVRQYLREQLRAARRGHIRETETFLKEFVRDQSVLDIGVVAHTIAQADDPRWRHNLIRDAASSVVGVDILEEPVMQLRARGYDIRVVDATSAADLGQRFSRIVIGDVIEHVDNPVALLRFAMRHLAPHGCVLCSTPNPFHLGSVWSVLREGTFIANAEHVSWITPTMILELAQRAGLRLSRYWTAPKTRGTLLRKVSVKALAFTGIWDCELFSRTFVYLLERDEHPDGVG</sequence>
<gene>
    <name evidence="1" type="ORF">CKO25_01440</name>
</gene>
<accession>A0A9X1B7K3</accession>
<dbReference type="AlphaFoldDB" id="A0A9X1B7K3"/>
<dbReference type="Gene3D" id="3.40.50.150">
    <property type="entry name" value="Vaccinia Virus protein VP39"/>
    <property type="match status" value="1"/>
</dbReference>
<dbReference type="SUPFAM" id="SSF53335">
    <property type="entry name" value="S-adenosyl-L-methionine-dependent methyltransferases"/>
    <property type="match status" value="1"/>
</dbReference>
<comment type="caution">
    <text evidence="1">The sequence shown here is derived from an EMBL/GenBank/DDBJ whole genome shotgun (WGS) entry which is preliminary data.</text>
</comment>
<name>A0A9X1B7K3_9GAMM</name>
<dbReference type="Proteomes" id="UP001138802">
    <property type="component" value="Unassembled WGS sequence"/>
</dbReference>
<dbReference type="Pfam" id="PF13489">
    <property type="entry name" value="Methyltransf_23"/>
    <property type="match status" value="1"/>
</dbReference>
<evidence type="ECO:0008006" key="3">
    <source>
        <dbReference type="Google" id="ProtNLM"/>
    </source>
</evidence>
<evidence type="ECO:0000313" key="2">
    <source>
        <dbReference type="Proteomes" id="UP001138802"/>
    </source>
</evidence>
<dbReference type="EMBL" id="NRSD01000001">
    <property type="protein sequence ID" value="MBK1643338.1"/>
    <property type="molecule type" value="Genomic_DNA"/>
</dbReference>